<evidence type="ECO:0000256" key="3">
    <source>
        <dbReference type="ARBA" id="ARBA00023163"/>
    </source>
</evidence>
<dbReference type="SUPFAM" id="SSF47459">
    <property type="entry name" value="HLH, helix-loop-helix DNA-binding domain"/>
    <property type="match status" value="1"/>
</dbReference>
<comment type="caution">
    <text evidence="7">The sequence shown here is derived from an EMBL/GenBank/DDBJ whole genome shotgun (WGS) entry which is preliminary data.</text>
</comment>
<comment type="subcellular location">
    <subcellularLocation>
        <location evidence="1">Nucleus</location>
    </subcellularLocation>
</comment>
<dbReference type="Proteomes" id="UP000233551">
    <property type="component" value="Unassembled WGS sequence"/>
</dbReference>
<feature type="region of interest" description="Disordered" evidence="5">
    <location>
        <begin position="1"/>
        <end position="32"/>
    </location>
</feature>
<keyword evidence="3" id="KW-0804">Transcription</keyword>
<proteinExistence type="predicted"/>
<evidence type="ECO:0000256" key="2">
    <source>
        <dbReference type="ARBA" id="ARBA00023015"/>
    </source>
</evidence>
<keyword evidence="2" id="KW-0805">Transcription regulation</keyword>
<name>A0A2I0IEF3_PUNGR</name>
<dbReference type="EMBL" id="PGOL01003185">
    <property type="protein sequence ID" value="PKI42361.1"/>
    <property type="molecule type" value="Genomic_DNA"/>
</dbReference>
<dbReference type="GO" id="GO:0046983">
    <property type="term" value="F:protein dimerization activity"/>
    <property type="evidence" value="ECO:0007669"/>
    <property type="project" value="InterPro"/>
</dbReference>
<accession>A0A2I0IEF3</accession>
<keyword evidence="8" id="KW-1185">Reference proteome</keyword>
<dbReference type="GO" id="GO:0005634">
    <property type="term" value="C:nucleus"/>
    <property type="evidence" value="ECO:0007669"/>
    <property type="project" value="UniProtKB-SubCell"/>
</dbReference>
<evidence type="ECO:0000259" key="6">
    <source>
        <dbReference type="PROSITE" id="PS50888"/>
    </source>
</evidence>
<evidence type="ECO:0000256" key="1">
    <source>
        <dbReference type="ARBA" id="ARBA00004123"/>
    </source>
</evidence>
<evidence type="ECO:0000256" key="5">
    <source>
        <dbReference type="SAM" id="MobiDB-lite"/>
    </source>
</evidence>
<evidence type="ECO:0000256" key="4">
    <source>
        <dbReference type="ARBA" id="ARBA00023242"/>
    </source>
</evidence>
<evidence type="ECO:0000313" key="8">
    <source>
        <dbReference type="Proteomes" id="UP000233551"/>
    </source>
</evidence>
<organism evidence="7 8">
    <name type="scientific">Punica granatum</name>
    <name type="common">Pomegranate</name>
    <dbReference type="NCBI Taxonomy" id="22663"/>
    <lineage>
        <taxon>Eukaryota</taxon>
        <taxon>Viridiplantae</taxon>
        <taxon>Streptophyta</taxon>
        <taxon>Embryophyta</taxon>
        <taxon>Tracheophyta</taxon>
        <taxon>Spermatophyta</taxon>
        <taxon>Magnoliopsida</taxon>
        <taxon>eudicotyledons</taxon>
        <taxon>Gunneridae</taxon>
        <taxon>Pentapetalae</taxon>
        <taxon>rosids</taxon>
        <taxon>malvids</taxon>
        <taxon>Myrtales</taxon>
        <taxon>Lythraceae</taxon>
        <taxon>Punica</taxon>
    </lineage>
</organism>
<dbReference type="PROSITE" id="PS50888">
    <property type="entry name" value="BHLH"/>
    <property type="match status" value="1"/>
</dbReference>
<dbReference type="AlphaFoldDB" id="A0A2I0IEF3"/>
<dbReference type="InterPro" id="IPR011598">
    <property type="entry name" value="bHLH_dom"/>
</dbReference>
<evidence type="ECO:0000313" key="7">
    <source>
        <dbReference type="EMBL" id="PKI42361.1"/>
    </source>
</evidence>
<sequence>MRKKGRVQLRRKRRSTEESKRARKSPARRKMEQLQRIIPGCDGQFAMDSTTLFHLIADYISFLELKASLLRTTISCLPLLSTKGDQPNEPPASCMQ</sequence>
<dbReference type="InterPro" id="IPR036638">
    <property type="entry name" value="HLH_DNA-bd_sf"/>
</dbReference>
<feature type="domain" description="BHLH" evidence="6">
    <location>
        <begin position="11"/>
        <end position="63"/>
    </location>
</feature>
<feature type="compositionally biased region" description="Basic residues" evidence="5">
    <location>
        <begin position="1"/>
        <end position="14"/>
    </location>
</feature>
<gene>
    <name evidence="7" type="ORF">CRG98_037239</name>
</gene>
<reference evidence="7 8" key="1">
    <citation type="submission" date="2017-11" db="EMBL/GenBank/DDBJ databases">
        <title>De-novo sequencing of pomegranate (Punica granatum L.) genome.</title>
        <authorList>
            <person name="Akparov Z."/>
            <person name="Amiraslanov A."/>
            <person name="Hajiyeva S."/>
            <person name="Abbasov M."/>
            <person name="Kaur K."/>
            <person name="Hamwieh A."/>
            <person name="Solovyev V."/>
            <person name="Salamov A."/>
            <person name="Braich B."/>
            <person name="Kosarev P."/>
            <person name="Mahmoud A."/>
            <person name="Hajiyev E."/>
            <person name="Babayeva S."/>
            <person name="Izzatullayeva V."/>
            <person name="Mammadov A."/>
            <person name="Mammadov A."/>
            <person name="Sharifova S."/>
            <person name="Ojaghi J."/>
            <person name="Eynullazada K."/>
            <person name="Bayramov B."/>
            <person name="Abdulazimova A."/>
            <person name="Shahmuradov I."/>
        </authorList>
    </citation>
    <scope>NUCLEOTIDE SEQUENCE [LARGE SCALE GENOMIC DNA]</scope>
    <source>
        <strain evidence="8">cv. AG2017</strain>
        <tissue evidence="7">Leaf</tissue>
    </source>
</reference>
<keyword evidence="4" id="KW-0539">Nucleus</keyword>
<protein>
    <recommendedName>
        <fullName evidence="6">BHLH domain-containing protein</fullName>
    </recommendedName>
</protein>